<evidence type="ECO:0000256" key="2">
    <source>
        <dbReference type="ARBA" id="ARBA00023150"/>
    </source>
</evidence>
<dbReference type="EMBL" id="AENY02000003">
    <property type="protein sequence ID" value="EKP94554.1"/>
    <property type="molecule type" value="Genomic_DNA"/>
</dbReference>
<dbReference type="Pfam" id="PF00994">
    <property type="entry name" value="MoCF_biosynth"/>
    <property type="match status" value="1"/>
</dbReference>
<dbReference type="NCBIfam" id="TIGR00177">
    <property type="entry name" value="molyb_syn"/>
    <property type="match status" value="1"/>
</dbReference>
<dbReference type="CDD" id="cd00886">
    <property type="entry name" value="MogA_MoaB"/>
    <property type="match status" value="1"/>
</dbReference>
<dbReference type="eggNOG" id="COG0521">
    <property type="taxonomic scope" value="Bacteria"/>
</dbReference>
<keyword evidence="2" id="KW-0501">Molybdenum cofactor biosynthesis</keyword>
<keyword evidence="5" id="KW-0548">Nucleotidyltransferase</keyword>
<dbReference type="InterPro" id="IPR051920">
    <property type="entry name" value="MPT_Adenylyltrnsfr/MoaC-Rel"/>
</dbReference>
<evidence type="ECO:0000313" key="5">
    <source>
        <dbReference type="EMBL" id="EKP94554.1"/>
    </source>
</evidence>
<evidence type="ECO:0000313" key="6">
    <source>
        <dbReference type="Proteomes" id="UP000005710"/>
    </source>
</evidence>
<dbReference type="SMART" id="SM00852">
    <property type="entry name" value="MoCF_biosynth"/>
    <property type="match status" value="1"/>
</dbReference>
<organism evidence="5 6">
    <name type="scientific">Thermaerobacter subterraneus DSM 13965</name>
    <dbReference type="NCBI Taxonomy" id="867903"/>
    <lineage>
        <taxon>Bacteria</taxon>
        <taxon>Bacillati</taxon>
        <taxon>Bacillota</taxon>
        <taxon>Clostridia</taxon>
        <taxon>Eubacteriales</taxon>
        <taxon>Clostridiales Family XVII. Incertae Sedis</taxon>
        <taxon>Thermaerobacter</taxon>
    </lineage>
</organism>
<evidence type="ECO:0000256" key="1">
    <source>
        <dbReference type="ARBA" id="ARBA00005046"/>
    </source>
</evidence>
<dbReference type="STRING" id="867903.ThesuDRAFT_02292"/>
<dbReference type="SUPFAM" id="SSF53218">
    <property type="entry name" value="Molybdenum cofactor biosynthesis proteins"/>
    <property type="match status" value="1"/>
</dbReference>
<dbReference type="PANTHER" id="PTHR43764:SF1">
    <property type="entry name" value="MOLYBDOPTERIN MOLYBDOTRANSFERASE"/>
    <property type="match status" value="1"/>
</dbReference>
<protein>
    <submittedName>
        <fullName evidence="5">Molybdopterin adenylyltransferase</fullName>
        <ecNumber evidence="5">2.7.7.75</ecNumber>
    </submittedName>
</protein>
<dbReference type="HOGENOM" id="CLU_077358_1_1_9"/>
<evidence type="ECO:0000259" key="4">
    <source>
        <dbReference type="SMART" id="SM00852"/>
    </source>
</evidence>
<evidence type="ECO:0000256" key="3">
    <source>
        <dbReference type="SAM" id="MobiDB-lite"/>
    </source>
</evidence>
<dbReference type="InterPro" id="IPR036425">
    <property type="entry name" value="MoaB/Mog-like_dom_sf"/>
</dbReference>
<dbReference type="EC" id="2.7.7.75" evidence="5"/>
<accession>K6Q0W9</accession>
<dbReference type="PANTHER" id="PTHR43764">
    <property type="entry name" value="MOLYBDENUM COFACTOR BIOSYNTHESIS"/>
    <property type="match status" value="1"/>
</dbReference>
<comment type="caution">
    <text evidence="5">The sequence shown here is derived from an EMBL/GenBank/DDBJ whole genome shotgun (WGS) entry which is preliminary data.</text>
</comment>
<reference evidence="5" key="2">
    <citation type="submission" date="2012-10" db="EMBL/GenBank/DDBJ databases">
        <title>Improved high-quality draft of Thermaerobacter subterraneus C21, DSM 13965.</title>
        <authorList>
            <consortium name="DOE Joint Genome Institute"/>
            <person name="Eisen J."/>
            <person name="Huntemann M."/>
            <person name="Wei C.-L."/>
            <person name="Han J."/>
            <person name="Detter J.C."/>
            <person name="Han C."/>
            <person name="Tapia R."/>
            <person name="Chen A."/>
            <person name="Kyrpides N."/>
            <person name="Mavromatis K."/>
            <person name="Markowitz V."/>
            <person name="Szeto E."/>
            <person name="Ivanova N."/>
            <person name="Mikhailova N."/>
            <person name="Ovchinnikova G."/>
            <person name="Pagani I."/>
            <person name="Pati A."/>
            <person name="Goodwin L."/>
            <person name="Nordberg H.P."/>
            <person name="Cantor M.N."/>
            <person name="Hua S.X."/>
            <person name="Woyke T."/>
            <person name="Eisen J."/>
            <person name="Klenk H.-P."/>
        </authorList>
    </citation>
    <scope>NUCLEOTIDE SEQUENCE [LARGE SCALE GENOMIC DNA]</scope>
    <source>
        <strain evidence="5">DSM 13965</strain>
    </source>
</reference>
<dbReference type="GO" id="GO:0006777">
    <property type="term" value="P:Mo-molybdopterin cofactor biosynthetic process"/>
    <property type="evidence" value="ECO:0007669"/>
    <property type="project" value="UniProtKB-KW"/>
</dbReference>
<name>K6Q0W9_9FIRM</name>
<proteinExistence type="predicted"/>
<feature type="domain" description="MoaB/Mog" evidence="4">
    <location>
        <begin position="28"/>
        <end position="170"/>
    </location>
</feature>
<feature type="compositionally biased region" description="Low complexity" evidence="3">
    <location>
        <begin position="1"/>
        <end position="14"/>
    </location>
</feature>
<feature type="region of interest" description="Disordered" evidence="3">
    <location>
        <begin position="178"/>
        <end position="198"/>
    </location>
</feature>
<dbReference type="RefSeq" id="WP_006904574.1">
    <property type="nucleotide sequence ID" value="NZ_JH976535.1"/>
</dbReference>
<feature type="region of interest" description="Disordered" evidence="3">
    <location>
        <begin position="1"/>
        <end position="21"/>
    </location>
</feature>
<dbReference type="GO" id="GO:0061598">
    <property type="term" value="F:molybdopterin adenylyltransferase activity"/>
    <property type="evidence" value="ECO:0007669"/>
    <property type="project" value="UniProtKB-EC"/>
</dbReference>
<sequence>MTATPAPGATADPQPGGPEGKVKAVRVAILTVSDGVSQGWRRDDSGEYLARWAAEGGAVVVDRGVVPDDRDAIARWLRAAAGRADIVFTTGGTGLGPRDVTPEATLDVVERLVPGLPERMRAATGAANPMAYLSRGVAGIRGRTLIVNLPGSPRGVAECLAALEPLLAHAVAILQGGGHDAPGHPLPPPPSGAPSGHA</sequence>
<comment type="pathway">
    <text evidence="1">Cofactor biosynthesis; molybdopterin biosynthesis.</text>
</comment>
<dbReference type="InterPro" id="IPR001453">
    <property type="entry name" value="MoaB/Mog_dom"/>
</dbReference>
<dbReference type="AlphaFoldDB" id="K6Q0W9"/>
<keyword evidence="5" id="KW-0808">Transferase</keyword>
<keyword evidence="6" id="KW-1185">Reference proteome</keyword>
<gene>
    <name evidence="5" type="ORF">ThesuDRAFT_02292</name>
</gene>
<dbReference type="Proteomes" id="UP000005710">
    <property type="component" value="Unassembled WGS sequence"/>
</dbReference>
<reference evidence="5" key="1">
    <citation type="submission" date="2010-10" db="EMBL/GenBank/DDBJ databases">
        <authorList>
            <consortium name="US DOE Joint Genome Institute (JGI-PGF)"/>
            <person name="Lucas S."/>
            <person name="Copeland A."/>
            <person name="Lapidus A."/>
            <person name="Bruce D."/>
            <person name="Goodwin L."/>
            <person name="Pitluck S."/>
            <person name="Kyrpides N."/>
            <person name="Mavromatis K."/>
            <person name="Detter J.C."/>
            <person name="Han C."/>
            <person name="Land M."/>
            <person name="Hauser L."/>
            <person name="Markowitz V."/>
            <person name="Cheng J.-F."/>
            <person name="Hugenholtz P."/>
            <person name="Woyke T."/>
            <person name="Wu D."/>
            <person name="Pukall R."/>
            <person name="Wahrenburg C."/>
            <person name="Brambilla E."/>
            <person name="Klenk H.-P."/>
            <person name="Eisen J.A."/>
        </authorList>
    </citation>
    <scope>NUCLEOTIDE SEQUENCE [LARGE SCALE GENOMIC DNA]</scope>
    <source>
        <strain evidence="5">DSM 13965</strain>
    </source>
</reference>
<dbReference type="Gene3D" id="3.40.980.10">
    <property type="entry name" value="MoaB/Mog-like domain"/>
    <property type="match status" value="1"/>
</dbReference>